<evidence type="ECO:0000313" key="7">
    <source>
        <dbReference type="Proteomes" id="UP000269374"/>
    </source>
</evidence>
<gene>
    <name evidence="6" type="ORF">D7I46_12115</name>
</gene>
<evidence type="ECO:0000256" key="3">
    <source>
        <dbReference type="ARBA" id="ARBA00022989"/>
    </source>
</evidence>
<dbReference type="PANTHER" id="PTHR33514">
    <property type="entry name" value="PROTEIN ABCI12, CHLOROPLASTIC"/>
    <property type="match status" value="1"/>
</dbReference>
<keyword evidence="4 5" id="KW-0472">Membrane</keyword>
<keyword evidence="7" id="KW-1185">Reference proteome</keyword>
<name>A0A387BHJ1_9LACT</name>
<dbReference type="AlphaFoldDB" id="A0A387BHJ1"/>
<keyword evidence="2 5" id="KW-0812">Transmembrane</keyword>
<dbReference type="PANTHER" id="PTHR33514:SF1">
    <property type="entry name" value="ABC TRANSPORTER PERMEASE"/>
    <property type="match status" value="1"/>
</dbReference>
<evidence type="ECO:0000313" key="6">
    <source>
        <dbReference type="EMBL" id="AYG01734.1"/>
    </source>
</evidence>
<dbReference type="Proteomes" id="UP000269374">
    <property type="component" value="Chromosome"/>
</dbReference>
<accession>A0A387BHJ1</accession>
<sequence>MNNQLKILGFTAGDGFVYRLNATSKLLFFILVSISCMVTYDTRYLAFVAIFSTLLFRFSKIPFASVKRVAQFAALFAVLNIIFVFIFDPNYGARLYGSQTMIFGPFSAEELFYLFNLVLKYFCTIPLALLFLLTTNPSQFASSLNKIGLPYRSSYSVSLALRYIPDMQEKFITIRNAQEARGMELSKKGNFFGKIKLNVQLLLPLIFSSLEQIDTISTAMELRRFGKKKKRTWYTYQKLRGQDFSVIALAILCVITVIALFFVNQGRFFNPFH</sequence>
<dbReference type="Pfam" id="PF02361">
    <property type="entry name" value="CbiQ"/>
    <property type="match status" value="1"/>
</dbReference>
<dbReference type="RefSeq" id="WP_120773103.1">
    <property type="nucleotide sequence ID" value="NZ_CP032627.1"/>
</dbReference>
<dbReference type="GO" id="GO:0005886">
    <property type="term" value="C:plasma membrane"/>
    <property type="evidence" value="ECO:0007669"/>
    <property type="project" value="UniProtKB-ARBA"/>
</dbReference>
<evidence type="ECO:0000256" key="5">
    <source>
        <dbReference type="SAM" id="Phobius"/>
    </source>
</evidence>
<protein>
    <submittedName>
        <fullName evidence="6">Energy-coupling factor transporter transmembrane protein EcfT</fullName>
    </submittedName>
</protein>
<feature type="transmembrane region" description="Helical" evidence="5">
    <location>
        <begin position="26"/>
        <end position="56"/>
    </location>
</feature>
<organism evidence="6 7">
    <name type="scientific">Lactococcus allomyrinae</name>
    <dbReference type="NCBI Taxonomy" id="2419773"/>
    <lineage>
        <taxon>Bacteria</taxon>
        <taxon>Bacillati</taxon>
        <taxon>Bacillota</taxon>
        <taxon>Bacilli</taxon>
        <taxon>Lactobacillales</taxon>
        <taxon>Streptococcaceae</taxon>
        <taxon>Lactococcus</taxon>
    </lineage>
</organism>
<evidence type="ECO:0000256" key="2">
    <source>
        <dbReference type="ARBA" id="ARBA00022692"/>
    </source>
</evidence>
<feature type="transmembrane region" description="Helical" evidence="5">
    <location>
        <begin position="244"/>
        <end position="263"/>
    </location>
</feature>
<evidence type="ECO:0000256" key="4">
    <source>
        <dbReference type="ARBA" id="ARBA00023136"/>
    </source>
</evidence>
<dbReference type="OrthoDB" id="8635523at2"/>
<proteinExistence type="predicted"/>
<dbReference type="EMBL" id="CP032627">
    <property type="protein sequence ID" value="AYG01734.1"/>
    <property type="molecule type" value="Genomic_DNA"/>
</dbReference>
<feature type="transmembrane region" description="Helical" evidence="5">
    <location>
        <begin position="111"/>
        <end position="133"/>
    </location>
</feature>
<feature type="transmembrane region" description="Helical" evidence="5">
    <location>
        <begin position="68"/>
        <end position="87"/>
    </location>
</feature>
<reference evidence="6 7" key="1">
    <citation type="submission" date="2018-09" db="EMBL/GenBank/DDBJ databases">
        <title>Genome sequencing of strain 1JSPR-7.</title>
        <authorList>
            <person name="Heo J."/>
            <person name="Kim S.-J."/>
            <person name="Kwon S.-W."/>
        </authorList>
    </citation>
    <scope>NUCLEOTIDE SEQUENCE [LARGE SCALE GENOMIC DNA]</scope>
    <source>
        <strain evidence="6 7">1JSPR-7</strain>
    </source>
</reference>
<dbReference type="InterPro" id="IPR003339">
    <property type="entry name" value="ABC/ECF_trnsptr_transmembrane"/>
</dbReference>
<dbReference type="CDD" id="cd16914">
    <property type="entry name" value="EcfT"/>
    <property type="match status" value="1"/>
</dbReference>
<dbReference type="KEGG" id="lact:D7I46_12115"/>
<comment type="subcellular location">
    <subcellularLocation>
        <location evidence="1">Membrane</location>
        <topology evidence="1">Multi-pass membrane protein</topology>
    </subcellularLocation>
</comment>
<evidence type="ECO:0000256" key="1">
    <source>
        <dbReference type="ARBA" id="ARBA00004141"/>
    </source>
</evidence>
<keyword evidence="3 5" id="KW-1133">Transmembrane helix</keyword>